<dbReference type="AlphaFoldDB" id="A0A5N5WP46"/>
<dbReference type="SUPFAM" id="SSF53335">
    <property type="entry name" value="S-adenosyl-L-methionine-dependent methyltransferases"/>
    <property type="match status" value="1"/>
</dbReference>
<dbReference type="InterPro" id="IPR016461">
    <property type="entry name" value="COMT-like"/>
</dbReference>
<feature type="domain" description="O-methyltransferase C-terminal" evidence="5">
    <location>
        <begin position="50"/>
        <end position="217"/>
    </location>
</feature>
<dbReference type="PROSITE" id="PS51683">
    <property type="entry name" value="SAM_OMT_II"/>
    <property type="match status" value="1"/>
</dbReference>
<sequence>MSMESLRLDGSGQNSRASPISVAYRDGKQCPSLWEILAQRPALDSGLHDLMATLTSMSPQSLQHLIRAFDWTQILSLVDAGGSLGYAALAIASRFPHIQCTVQDTKEVIGMAPQSDRVSFIEHDLFQEQSLQADTYLYRSIFHNWSDAEVKRIIAALSSALQDGTRLMIMDVVVPPANTMPMNVEKETRLRDFQMFALLAGKERSLDEFQGLVGSVGLPFKFEGIYCPDGSFMNLMTWVYRKGS</sequence>
<keyword evidence="2 6" id="KW-0808">Transferase</keyword>
<evidence type="ECO:0000313" key="6">
    <source>
        <dbReference type="EMBL" id="KAB8069487.1"/>
    </source>
</evidence>
<dbReference type="GO" id="GO:0044550">
    <property type="term" value="P:secondary metabolite biosynthetic process"/>
    <property type="evidence" value="ECO:0007669"/>
    <property type="project" value="UniProtKB-ARBA"/>
</dbReference>
<dbReference type="Gene3D" id="3.40.50.150">
    <property type="entry name" value="Vaccinia Virus protein VP39"/>
    <property type="match status" value="1"/>
</dbReference>
<keyword evidence="3" id="KW-0949">S-adenosyl-L-methionine</keyword>
<proteinExistence type="inferred from homology"/>
<keyword evidence="7" id="KW-1185">Reference proteome</keyword>
<evidence type="ECO:0000259" key="5">
    <source>
        <dbReference type="Pfam" id="PF00891"/>
    </source>
</evidence>
<dbReference type="GO" id="GO:0008171">
    <property type="term" value="F:O-methyltransferase activity"/>
    <property type="evidence" value="ECO:0007669"/>
    <property type="project" value="InterPro"/>
</dbReference>
<dbReference type="OrthoDB" id="1606438at2759"/>
<name>A0A5N5WP46_9EURO</name>
<evidence type="ECO:0000256" key="1">
    <source>
        <dbReference type="ARBA" id="ARBA00022603"/>
    </source>
</evidence>
<protein>
    <submittedName>
        <fullName evidence="6">O-methyltransferase-domain-containing protein</fullName>
    </submittedName>
</protein>
<dbReference type="EMBL" id="ML732339">
    <property type="protein sequence ID" value="KAB8069487.1"/>
    <property type="molecule type" value="Genomic_DNA"/>
</dbReference>
<dbReference type="Proteomes" id="UP000326565">
    <property type="component" value="Unassembled WGS sequence"/>
</dbReference>
<dbReference type="Pfam" id="PF00891">
    <property type="entry name" value="Methyltransf_2"/>
    <property type="match status" value="1"/>
</dbReference>
<evidence type="ECO:0000256" key="3">
    <source>
        <dbReference type="ARBA" id="ARBA00022691"/>
    </source>
</evidence>
<dbReference type="InterPro" id="IPR029063">
    <property type="entry name" value="SAM-dependent_MTases_sf"/>
</dbReference>
<gene>
    <name evidence="6" type="ORF">BDV29DRAFT_161395</name>
</gene>
<evidence type="ECO:0000256" key="2">
    <source>
        <dbReference type="ARBA" id="ARBA00022679"/>
    </source>
</evidence>
<organism evidence="6 7">
    <name type="scientific">Aspergillus leporis</name>
    <dbReference type="NCBI Taxonomy" id="41062"/>
    <lineage>
        <taxon>Eukaryota</taxon>
        <taxon>Fungi</taxon>
        <taxon>Dikarya</taxon>
        <taxon>Ascomycota</taxon>
        <taxon>Pezizomycotina</taxon>
        <taxon>Eurotiomycetes</taxon>
        <taxon>Eurotiomycetidae</taxon>
        <taxon>Eurotiales</taxon>
        <taxon>Aspergillaceae</taxon>
        <taxon>Aspergillus</taxon>
        <taxon>Aspergillus subgen. Circumdati</taxon>
    </lineage>
</organism>
<dbReference type="PANTHER" id="PTHR43712">
    <property type="entry name" value="PUTATIVE (AFU_ORTHOLOGUE AFUA_4G14580)-RELATED"/>
    <property type="match status" value="1"/>
</dbReference>
<reference evidence="6 7" key="1">
    <citation type="submission" date="2019-04" db="EMBL/GenBank/DDBJ databases">
        <title>Friends and foes A comparative genomics study of 23 Aspergillus species from section Flavi.</title>
        <authorList>
            <consortium name="DOE Joint Genome Institute"/>
            <person name="Kjaerbolling I."/>
            <person name="Vesth T."/>
            <person name="Frisvad J.C."/>
            <person name="Nybo J.L."/>
            <person name="Theobald S."/>
            <person name="Kildgaard S."/>
            <person name="Isbrandt T."/>
            <person name="Kuo A."/>
            <person name="Sato A."/>
            <person name="Lyhne E.K."/>
            <person name="Kogle M.E."/>
            <person name="Wiebenga A."/>
            <person name="Kun R.S."/>
            <person name="Lubbers R.J."/>
            <person name="Makela M.R."/>
            <person name="Barry K."/>
            <person name="Chovatia M."/>
            <person name="Clum A."/>
            <person name="Daum C."/>
            <person name="Haridas S."/>
            <person name="He G."/>
            <person name="LaButti K."/>
            <person name="Lipzen A."/>
            <person name="Mondo S."/>
            <person name="Riley R."/>
            <person name="Salamov A."/>
            <person name="Simmons B.A."/>
            <person name="Magnuson J.K."/>
            <person name="Henrissat B."/>
            <person name="Mortensen U.H."/>
            <person name="Larsen T.O."/>
            <person name="Devries R.P."/>
            <person name="Grigoriev I.V."/>
            <person name="Machida M."/>
            <person name="Baker S.E."/>
            <person name="Andersen M.R."/>
        </authorList>
    </citation>
    <scope>NUCLEOTIDE SEQUENCE [LARGE SCALE GENOMIC DNA]</scope>
    <source>
        <strain evidence="6 7">CBS 151.66</strain>
    </source>
</reference>
<comment type="similarity">
    <text evidence="4">Belongs to the class I-like SAM-binding methyltransferase superfamily. Cation-independent O-methyltransferase family.</text>
</comment>
<evidence type="ECO:0000256" key="4">
    <source>
        <dbReference type="ARBA" id="ARBA00038277"/>
    </source>
</evidence>
<evidence type="ECO:0000313" key="7">
    <source>
        <dbReference type="Proteomes" id="UP000326565"/>
    </source>
</evidence>
<dbReference type="InterPro" id="IPR001077">
    <property type="entry name" value="COMT_C"/>
</dbReference>
<dbReference type="GO" id="GO:0032259">
    <property type="term" value="P:methylation"/>
    <property type="evidence" value="ECO:0007669"/>
    <property type="project" value="UniProtKB-KW"/>
</dbReference>
<keyword evidence="1 6" id="KW-0489">Methyltransferase</keyword>
<accession>A0A5N5WP46</accession>
<dbReference type="PANTHER" id="PTHR43712:SF5">
    <property type="entry name" value="O-METHYLTRANSFERASE ASQN-RELATED"/>
    <property type="match status" value="1"/>
</dbReference>